<dbReference type="RefSeq" id="WP_130552953.1">
    <property type="nucleotide sequence ID" value="NZ_SHMC01000010.1"/>
</dbReference>
<protein>
    <submittedName>
        <fullName evidence="10">Arsenic transporter</fullName>
    </submittedName>
</protein>
<feature type="transmembrane region" description="Helical" evidence="8">
    <location>
        <begin position="361"/>
        <end position="380"/>
    </location>
</feature>
<feature type="transmembrane region" description="Helical" evidence="8">
    <location>
        <begin position="266"/>
        <end position="287"/>
    </location>
</feature>
<keyword evidence="5 8" id="KW-0812">Transmembrane</keyword>
<evidence type="ECO:0000256" key="4">
    <source>
        <dbReference type="ARBA" id="ARBA00022475"/>
    </source>
</evidence>
<sequence length="415" mass="43364">MTHWLVWIATAATVACVVTRPGRLPEWAYAVAGALVVALSGALPWAGVGHAVGEGLDVYLFLAGMLLLSELARREGLFDWVAQLAAQHARGSGRRLFALVFATGVVVTTFLSNDATAVVLTPAVIAVARKARAPMLPLLFACAFVANAASFVLPISNPANLVMFGEHMPPLPQWLARFGLPSLVAIALTYAVLAWSQRRELASPVSTDVPLTPINARARLTLYALAATALVLMLASWQDWSLGWPTAVMAALAVLTVSLRGRSAPWPVLAGVNWGVLPLVAGLFVLVEALRQTGLVATLAGLLRDQLQAGTAPATWVVAAATTVAGNLANNLPVGLLTSATLAQAAPPEVVRDAALIAVDLGPNIAVSGSLATLLWLSILRREGEHVGFFQFLRLGLVVTLPALAAAVALRLALG</sequence>
<comment type="similarity">
    <text evidence="2">Belongs to the CitM (TC 2.A.11) transporter family.</text>
</comment>
<accession>A0A4Q8L560</accession>
<feature type="domain" description="Citrate transporter-like" evidence="9">
    <location>
        <begin position="17"/>
        <end position="353"/>
    </location>
</feature>
<evidence type="ECO:0000256" key="5">
    <source>
        <dbReference type="ARBA" id="ARBA00022692"/>
    </source>
</evidence>
<evidence type="ECO:0000256" key="3">
    <source>
        <dbReference type="ARBA" id="ARBA00022448"/>
    </source>
</evidence>
<feature type="transmembrane region" description="Helical" evidence="8">
    <location>
        <begin position="96"/>
        <end position="128"/>
    </location>
</feature>
<dbReference type="AlphaFoldDB" id="A0A4Q8L560"/>
<evidence type="ECO:0000256" key="6">
    <source>
        <dbReference type="ARBA" id="ARBA00022989"/>
    </source>
</evidence>
<keyword evidence="3" id="KW-0813">Transport</keyword>
<dbReference type="PRINTS" id="PR00758">
    <property type="entry name" value="ARSENICPUMP"/>
</dbReference>
<name>A0A4Q8L560_9GAMM</name>
<feature type="transmembrane region" description="Helical" evidence="8">
    <location>
        <begin position="216"/>
        <end position="236"/>
    </location>
</feature>
<comment type="subcellular location">
    <subcellularLocation>
        <location evidence="1">Cell membrane</location>
        <topology evidence="1">Multi-pass membrane protein</topology>
    </subcellularLocation>
</comment>
<dbReference type="InterPro" id="IPR004680">
    <property type="entry name" value="Cit_transptr-like_dom"/>
</dbReference>
<evidence type="ECO:0000256" key="1">
    <source>
        <dbReference type="ARBA" id="ARBA00004651"/>
    </source>
</evidence>
<evidence type="ECO:0000256" key="8">
    <source>
        <dbReference type="SAM" id="Phobius"/>
    </source>
</evidence>
<dbReference type="Proteomes" id="UP000292627">
    <property type="component" value="Unassembled WGS sequence"/>
</dbReference>
<dbReference type="GO" id="GO:0015105">
    <property type="term" value="F:arsenite transmembrane transporter activity"/>
    <property type="evidence" value="ECO:0007669"/>
    <property type="project" value="InterPro"/>
</dbReference>
<dbReference type="InterPro" id="IPR000802">
    <property type="entry name" value="Arsenical_pump_ArsB"/>
</dbReference>
<dbReference type="EMBL" id="SHMC01000010">
    <property type="protein sequence ID" value="TAA20388.1"/>
    <property type="molecule type" value="Genomic_DNA"/>
</dbReference>
<evidence type="ECO:0000256" key="2">
    <source>
        <dbReference type="ARBA" id="ARBA00009843"/>
    </source>
</evidence>
<proteinExistence type="inferred from homology"/>
<evidence type="ECO:0000313" key="10">
    <source>
        <dbReference type="EMBL" id="TAA20388.1"/>
    </source>
</evidence>
<dbReference type="PANTHER" id="PTHR43302:SF5">
    <property type="entry name" value="TRANSPORTER ARSB-RELATED"/>
    <property type="match status" value="1"/>
</dbReference>
<dbReference type="OrthoDB" id="9774335at2"/>
<feature type="transmembrane region" description="Helical" evidence="8">
    <location>
        <begin position="242"/>
        <end position="259"/>
    </location>
</feature>
<feature type="transmembrane region" description="Helical" evidence="8">
    <location>
        <begin position="135"/>
        <end position="155"/>
    </location>
</feature>
<organism evidence="10 11">
    <name type="scientific">Pseudoxanthomonas winnipegensis</name>
    <dbReference type="NCBI Taxonomy" id="2480810"/>
    <lineage>
        <taxon>Bacteria</taxon>
        <taxon>Pseudomonadati</taxon>
        <taxon>Pseudomonadota</taxon>
        <taxon>Gammaproteobacteria</taxon>
        <taxon>Lysobacterales</taxon>
        <taxon>Lysobacteraceae</taxon>
        <taxon>Pseudoxanthomonas</taxon>
    </lineage>
</organism>
<evidence type="ECO:0000259" key="9">
    <source>
        <dbReference type="Pfam" id="PF03600"/>
    </source>
</evidence>
<gene>
    <name evidence="10" type="ORF">EA660_18550</name>
</gene>
<dbReference type="GO" id="GO:0005886">
    <property type="term" value="C:plasma membrane"/>
    <property type="evidence" value="ECO:0007669"/>
    <property type="project" value="UniProtKB-SubCell"/>
</dbReference>
<feature type="transmembrane region" description="Helical" evidence="8">
    <location>
        <begin position="175"/>
        <end position="195"/>
    </location>
</feature>
<dbReference type="Pfam" id="PF03600">
    <property type="entry name" value="CitMHS"/>
    <property type="match status" value="1"/>
</dbReference>
<evidence type="ECO:0000313" key="11">
    <source>
        <dbReference type="Proteomes" id="UP000292627"/>
    </source>
</evidence>
<dbReference type="CDD" id="cd01118">
    <property type="entry name" value="ArsB_permease"/>
    <property type="match status" value="1"/>
</dbReference>
<comment type="caution">
    <text evidence="10">The sequence shown here is derived from an EMBL/GenBank/DDBJ whole genome shotgun (WGS) entry which is preliminary data.</text>
</comment>
<evidence type="ECO:0000256" key="7">
    <source>
        <dbReference type="ARBA" id="ARBA00023136"/>
    </source>
</evidence>
<keyword evidence="6 8" id="KW-1133">Transmembrane helix</keyword>
<reference evidence="10 11" key="1">
    <citation type="submission" date="2019-02" db="EMBL/GenBank/DDBJ databases">
        <title>WGS of Pseudoxanthomonas species novum from clinical isolates.</title>
        <authorList>
            <person name="Bernier A.-M."/>
            <person name="Bernard K."/>
            <person name="Vachon A."/>
        </authorList>
    </citation>
    <scope>NUCLEOTIDE SEQUENCE [LARGE SCALE GENOMIC DNA]</scope>
    <source>
        <strain evidence="10 11">NML171200</strain>
    </source>
</reference>
<feature type="transmembrane region" description="Helical" evidence="8">
    <location>
        <begin position="27"/>
        <end position="46"/>
    </location>
</feature>
<keyword evidence="4" id="KW-1003">Cell membrane</keyword>
<dbReference type="PANTHER" id="PTHR43302">
    <property type="entry name" value="TRANSPORTER ARSB-RELATED"/>
    <property type="match status" value="1"/>
</dbReference>
<keyword evidence="7 8" id="KW-0472">Membrane</keyword>
<feature type="transmembrane region" description="Helical" evidence="8">
    <location>
        <begin position="392"/>
        <end position="414"/>
    </location>
</feature>